<keyword evidence="2" id="KW-1185">Reference proteome</keyword>
<reference evidence="1" key="2">
    <citation type="submission" date="2023-02" db="EMBL/GenBank/DDBJ databases">
        <authorList>
            <person name="Swenson N.G."/>
            <person name="Wegrzyn J.L."/>
            <person name="Mcevoy S.L."/>
        </authorList>
    </citation>
    <scope>NUCLEOTIDE SEQUENCE</scope>
    <source>
        <strain evidence="1">91603</strain>
        <tissue evidence="1">Leaf</tissue>
    </source>
</reference>
<proteinExistence type="predicted"/>
<organism evidence="1 2">
    <name type="scientific">Acer negundo</name>
    <name type="common">Box elder</name>
    <dbReference type="NCBI Taxonomy" id="4023"/>
    <lineage>
        <taxon>Eukaryota</taxon>
        <taxon>Viridiplantae</taxon>
        <taxon>Streptophyta</taxon>
        <taxon>Embryophyta</taxon>
        <taxon>Tracheophyta</taxon>
        <taxon>Spermatophyta</taxon>
        <taxon>Magnoliopsida</taxon>
        <taxon>eudicotyledons</taxon>
        <taxon>Gunneridae</taxon>
        <taxon>Pentapetalae</taxon>
        <taxon>rosids</taxon>
        <taxon>malvids</taxon>
        <taxon>Sapindales</taxon>
        <taxon>Sapindaceae</taxon>
        <taxon>Hippocastanoideae</taxon>
        <taxon>Acereae</taxon>
        <taxon>Acer</taxon>
    </lineage>
</organism>
<accession>A0AAD5JTP5</accession>
<sequence length="101" mass="11895">MEYLLYVKDYYLPVFAEQKPEDKSDTEWTLLHCQACGYIRQWVDDNVLNHVSEETHARSLWNKLEQLYAQKTGNNMLFLIKKLLGLKYGDGTPLPDHLNAY</sequence>
<comment type="caution">
    <text evidence="1">The sequence shown here is derived from an EMBL/GenBank/DDBJ whole genome shotgun (WGS) entry which is preliminary data.</text>
</comment>
<name>A0AAD5JTP5_ACENE</name>
<evidence type="ECO:0000313" key="2">
    <source>
        <dbReference type="Proteomes" id="UP001064489"/>
    </source>
</evidence>
<reference evidence="1" key="1">
    <citation type="journal article" date="2022" name="Plant J.">
        <title>Strategies of tolerance reflected in two North American maple genomes.</title>
        <authorList>
            <person name="McEvoy S.L."/>
            <person name="Sezen U.U."/>
            <person name="Trouern-Trend A."/>
            <person name="McMahon S.M."/>
            <person name="Schaberg P.G."/>
            <person name="Yang J."/>
            <person name="Wegrzyn J.L."/>
            <person name="Swenson N.G."/>
        </authorList>
    </citation>
    <scope>NUCLEOTIDE SEQUENCE</scope>
    <source>
        <strain evidence="1">91603</strain>
    </source>
</reference>
<evidence type="ECO:0000313" key="1">
    <source>
        <dbReference type="EMBL" id="KAI9200344.1"/>
    </source>
</evidence>
<dbReference type="Proteomes" id="UP001064489">
    <property type="component" value="Chromosome 9"/>
</dbReference>
<protein>
    <submittedName>
        <fullName evidence="1">Uncharacterized protein</fullName>
    </submittedName>
</protein>
<gene>
    <name evidence="1" type="ORF">LWI28_006339</name>
</gene>
<dbReference type="AlphaFoldDB" id="A0AAD5JTP5"/>
<dbReference type="Pfam" id="PF14223">
    <property type="entry name" value="Retrotran_gag_2"/>
    <property type="match status" value="1"/>
</dbReference>
<dbReference type="EMBL" id="JAJSOW010000001">
    <property type="protein sequence ID" value="KAI9200344.1"/>
    <property type="molecule type" value="Genomic_DNA"/>
</dbReference>